<dbReference type="Gene3D" id="2.70.40.10">
    <property type="match status" value="1"/>
</dbReference>
<dbReference type="GO" id="GO:0006229">
    <property type="term" value="P:dUTP biosynthetic process"/>
    <property type="evidence" value="ECO:0007669"/>
    <property type="project" value="InterPro"/>
</dbReference>
<dbReference type="CDD" id="cd07557">
    <property type="entry name" value="trimeric_dUTPase"/>
    <property type="match status" value="1"/>
</dbReference>
<dbReference type="SUPFAM" id="SSF51283">
    <property type="entry name" value="dUTPase-like"/>
    <property type="match status" value="1"/>
</dbReference>
<evidence type="ECO:0008006" key="5">
    <source>
        <dbReference type="Google" id="ProtNLM"/>
    </source>
</evidence>
<dbReference type="AlphaFoldDB" id="A0A5P2DT52"/>
<gene>
    <name evidence="3" type="ORF">DEJ51_31065</name>
</gene>
<dbReference type="InterPro" id="IPR011962">
    <property type="entry name" value="dCTP_deaminase"/>
</dbReference>
<dbReference type="InterPro" id="IPR033704">
    <property type="entry name" value="dUTPase_trimeric"/>
</dbReference>
<reference evidence="3 4" key="1">
    <citation type="submission" date="2018-05" db="EMBL/GenBank/DDBJ databases">
        <title>Streptomyces venezuelae.</title>
        <authorList>
            <person name="Kim W."/>
            <person name="Lee N."/>
            <person name="Cho B.-K."/>
        </authorList>
    </citation>
    <scope>NUCLEOTIDE SEQUENCE [LARGE SCALE GENOMIC DNA]</scope>
    <source>
        <strain evidence="3 4">ATCC 21018</strain>
    </source>
</reference>
<dbReference type="InterPro" id="IPR036157">
    <property type="entry name" value="dUTPase-like_sf"/>
</dbReference>
<evidence type="ECO:0000256" key="1">
    <source>
        <dbReference type="ARBA" id="ARBA00022801"/>
    </source>
</evidence>
<accession>A0A5P2DT52</accession>
<dbReference type="GO" id="GO:0015949">
    <property type="term" value="P:nucleobase-containing small molecule interconversion"/>
    <property type="evidence" value="ECO:0007669"/>
    <property type="project" value="TreeGrafter"/>
</dbReference>
<organism evidence="3 4">
    <name type="scientific">Streptomyces venezuelae</name>
    <dbReference type="NCBI Taxonomy" id="54571"/>
    <lineage>
        <taxon>Bacteria</taxon>
        <taxon>Bacillati</taxon>
        <taxon>Actinomycetota</taxon>
        <taxon>Actinomycetes</taxon>
        <taxon>Kitasatosporales</taxon>
        <taxon>Streptomycetaceae</taxon>
        <taxon>Streptomyces</taxon>
    </lineage>
</organism>
<dbReference type="PANTHER" id="PTHR42680">
    <property type="entry name" value="DCTP DEAMINASE"/>
    <property type="match status" value="1"/>
</dbReference>
<dbReference type="RefSeq" id="WP_150260952.1">
    <property type="nucleotide sequence ID" value="NZ_CP029189.1"/>
</dbReference>
<dbReference type="EMBL" id="CP029189">
    <property type="protein sequence ID" value="QES58043.1"/>
    <property type="molecule type" value="Genomic_DNA"/>
</dbReference>
<name>A0A5P2DT52_STRVZ</name>
<protein>
    <recommendedName>
        <fullName evidence="5">dCTP deaminase</fullName>
    </recommendedName>
</protein>
<evidence type="ECO:0000313" key="4">
    <source>
        <dbReference type="Proteomes" id="UP000324101"/>
    </source>
</evidence>
<evidence type="ECO:0000256" key="2">
    <source>
        <dbReference type="ARBA" id="ARBA00023080"/>
    </source>
</evidence>
<evidence type="ECO:0000313" key="3">
    <source>
        <dbReference type="EMBL" id="QES58043.1"/>
    </source>
</evidence>
<keyword evidence="1" id="KW-0378">Hydrolase</keyword>
<dbReference type="Pfam" id="PF22769">
    <property type="entry name" value="DCD"/>
    <property type="match status" value="1"/>
</dbReference>
<proteinExistence type="predicted"/>
<dbReference type="OrthoDB" id="9780956at2"/>
<dbReference type="GO" id="GO:0008829">
    <property type="term" value="F:dCTP deaminase activity"/>
    <property type="evidence" value="ECO:0007669"/>
    <property type="project" value="InterPro"/>
</dbReference>
<dbReference type="PANTHER" id="PTHR42680:SF3">
    <property type="entry name" value="DCTP DEAMINASE"/>
    <property type="match status" value="1"/>
</dbReference>
<sequence>MLSAESIKHLAETGGLTWPGELRGDGLLLTLGDVIQPLHKPRYGIVDLADQASIDALYGVQIDNWTTYNLRPQQMVIVPVAQPLTLGPDVYGVIGGLSHLARVGLAVHITSPYVLPGWSGHLALELVNHGPATLRLRVEMPVARLLLLPRGGGPVPSAHPFYGDPTHLKSRYADEFFAGPSER</sequence>
<dbReference type="Proteomes" id="UP000324101">
    <property type="component" value="Chromosome"/>
</dbReference>
<keyword evidence="2" id="KW-0546">Nucleotide metabolism</keyword>